<keyword evidence="2" id="KW-1185">Reference proteome</keyword>
<dbReference type="Proteomes" id="UP000789920">
    <property type="component" value="Unassembled WGS sequence"/>
</dbReference>
<name>A0ACA9N7P1_9GLOM</name>
<gene>
    <name evidence="1" type="ORF">RPERSI_LOCUS7375</name>
</gene>
<comment type="caution">
    <text evidence="1">The sequence shown here is derived from an EMBL/GenBank/DDBJ whole genome shotgun (WGS) entry which is preliminary data.</text>
</comment>
<reference evidence="1" key="1">
    <citation type="submission" date="2021-06" db="EMBL/GenBank/DDBJ databases">
        <authorList>
            <person name="Kallberg Y."/>
            <person name="Tangrot J."/>
            <person name="Rosling A."/>
        </authorList>
    </citation>
    <scope>NUCLEOTIDE SEQUENCE</scope>
    <source>
        <strain evidence="1">MA461A</strain>
    </source>
</reference>
<proteinExistence type="predicted"/>
<evidence type="ECO:0000313" key="2">
    <source>
        <dbReference type="Proteomes" id="UP000789920"/>
    </source>
</evidence>
<sequence length="170" mass="19159">MLDSNISKNDLSNICLSLGISTEGNKADLVQRLKEYQTNGSHENNVDGMKFTNDKADDESVISDYHTETTEILSPETQMLRELLQKNKRPLHAAPLSLSPQDAEETTDHPQQTNKTVKKWKLQAGEEDNSNSLIEKVLSGFQKLENAMLSFDDKLNTMAHQVQETRNKAE</sequence>
<protein>
    <submittedName>
        <fullName evidence="1">29859_t:CDS:1</fullName>
    </submittedName>
</protein>
<accession>A0ACA9N7P1</accession>
<dbReference type="EMBL" id="CAJVQC010012433">
    <property type="protein sequence ID" value="CAG8638250.1"/>
    <property type="molecule type" value="Genomic_DNA"/>
</dbReference>
<feature type="non-terminal residue" evidence="1">
    <location>
        <position position="170"/>
    </location>
</feature>
<evidence type="ECO:0000313" key="1">
    <source>
        <dbReference type="EMBL" id="CAG8638250.1"/>
    </source>
</evidence>
<organism evidence="1 2">
    <name type="scientific">Racocetra persica</name>
    <dbReference type="NCBI Taxonomy" id="160502"/>
    <lineage>
        <taxon>Eukaryota</taxon>
        <taxon>Fungi</taxon>
        <taxon>Fungi incertae sedis</taxon>
        <taxon>Mucoromycota</taxon>
        <taxon>Glomeromycotina</taxon>
        <taxon>Glomeromycetes</taxon>
        <taxon>Diversisporales</taxon>
        <taxon>Gigasporaceae</taxon>
        <taxon>Racocetra</taxon>
    </lineage>
</organism>